<dbReference type="InterPro" id="IPR003807">
    <property type="entry name" value="DUF202"/>
</dbReference>
<keyword evidence="2 5" id="KW-0812">Transmembrane</keyword>
<evidence type="ECO:0000256" key="2">
    <source>
        <dbReference type="ARBA" id="ARBA00022692"/>
    </source>
</evidence>
<dbReference type="AlphaFoldDB" id="A0AAT9DYG4"/>
<sequence length="109" mass="12039">MHPTVEAPPRDPGLQPERTRLAWGRTALTMAVVGLLSLRAGMVSGSLLLAASGFLMLAFALVMFVWSRGREATGPEAQERRQQWVRRIFGCMMVVMLLAAVAQLKLYLL</sequence>
<protein>
    <recommendedName>
        <fullName evidence="6">DUF202 domain-containing protein</fullName>
    </recommendedName>
</protein>
<gene>
    <name evidence="7" type="ORF">SM39_3585</name>
</gene>
<keyword evidence="4 5" id="KW-0472">Membrane</keyword>
<comment type="subcellular location">
    <subcellularLocation>
        <location evidence="1">Endomembrane system</location>
        <topology evidence="1">Multi-pass membrane protein</topology>
    </subcellularLocation>
</comment>
<name>A0AAT9DYG4_SERMA</name>
<accession>A0AAT9DYG4</accession>
<feature type="transmembrane region" description="Helical" evidence="5">
    <location>
        <begin position="21"/>
        <end position="41"/>
    </location>
</feature>
<dbReference type="EMBL" id="AP013063">
    <property type="protein sequence ID" value="BAO35535.1"/>
    <property type="molecule type" value="Genomic_DNA"/>
</dbReference>
<evidence type="ECO:0000256" key="1">
    <source>
        <dbReference type="ARBA" id="ARBA00004127"/>
    </source>
</evidence>
<dbReference type="GO" id="GO:0012505">
    <property type="term" value="C:endomembrane system"/>
    <property type="evidence" value="ECO:0007669"/>
    <property type="project" value="UniProtKB-SubCell"/>
</dbReference>
<feature type="transmembrane region" description="Helical" evidence="5">
    <location>
        <begin position="88"/>
        <end position="108"/>
    </location>
</feature>
<evidence type="ECO:0000313" key="7">
    <source>
        <dbReference type="EMBL" id="BAO35535.1"/>
    </source>
</evidence>
<evidence type="ECO:0000256" key="4">
    <source>
        <dbReference type="ARBA" id="ARBA00023136"/>
    </source>
</evidence>
<feature type="transmembrane region" description="Helical" evidence="5">
    <location>
        <begin position="47"/>
        <end position="67"/>
    </location>
</feature>
<reference evidence="7" key="1">
    <citation type="journal article" date="2014" name="Genome Biol. Evol.">
        <title>Genome evolution and plasticity of Serratia marcescens, an important multidrug-resistant nosocomial pathogen.</title>
        <authorList>
            <person name="Iguchi A."/>
            <person name="Nagaya Y."/>
            <person name="Pradel E."/>
            <person name="Ooka T."/>
            <person name="Ogura Y."/>
            <person name="Katsura K."/>
            <person name="Kurokawa K."/>
            <person name="Oshima K."/>
            <person name="Hattori M."/>
            <person name="Parkhill J."/>
            <person name="Sebaihia M."/>
            <person name="Coulthurst S.J."/>
            <person name="Gotoh N."/>
            <person name="Thomson N.R."/>
            <person name="Ewbank J.J."/>
            <person name="Hayashi T."/>
        </authorList>
    </citation>
    <scope>NUCLEOTIDE SEQUENCE</scope>
    <source>
        <strain evidence="7">SM39</strain>
    </source>
</reference>
<proteinExistence type="predicted"/>
<keyword evidence="3 5" id="KW-1133">Transmembrane helix</keyword>
<evidence type="ECO:0000256" key="5">
    <source>
        <dbReference type="SAM" id="Phobius"/>
    </source>
</evidence>
<dbReference type="Pfam" id="PF02656">
    <property type="entry name" value="DUF202"/>
    <property type="match status" value="1"/>
</dbReference>
<dbReference type="KEGG" id="smar:SM39_3585"/>
<feature type="domain" description="DUF202" evidence="6">
    <location>
        <begin position="11"/>
        <end position="70"/>
    </location>
</feature>
<dbReference type="RefSeq" id="WP_052475428.1">
    <property type="nucleotide sequence ID" value="NZ_AP013063.1"/>
</dbReference>
<evidence type="ECO:0000259" key="6">
    <source>
        <dbReference type="Pfam" id="PF02656"/>
    </source>
</evidence>
<organism evidence="7">
    <name type="scientific">Serratia marcescens SM39</name>
    <dbReference type="NCBI Taxonomy" id="1334564"/>
    <lineage>
        <taxon>Bacteria</taxon>
        <taxon>Pseudomonadati</taxon>
        <taxon>Pseudomonadota</taxon>
        <taxon>Gammaproteobacteria</taxon>
        <taxon>Enterobacterales</taxon>
        <taxon>Yersiniaceae</taxon>
        <taxon>Serratia</taxon>
    </lineage>
</organism>
<evidence type="ECO:0000256" key="3">
    <source>
        <dbReference type="ARBA" id="ARBA00022989"/>
    </source>
</evidence>